<keyword evidence="2" id="KW-1185">Reference proteome</keyword>
<accession>A0ABW0U895</accession>
<dbReference type="EMBL" id="JBHSPF010000067">
    <property type="protein sequence ID" value="MFC5629683.1"/>
    <property type="molecule type" value="Genomic_DNA"/>
</dbReference>
<evidence type="ECO:0000313" key="1">
    <source>
        <dbReference type="EMBL" id="MFC5629683.1"/>
    </source>
</evidence>
<dbReference type="Proteomes" id="UP001596143">
    <property type="component" value="Unassembled WGS sequence"/>
</dbReference>
<name>A0ABW0U895_9BACI</name>
<comment type="caution">
    <text evidence="1">The sequence shown here is derived from an EMBL/GenBank/DDBJ whole genome shotgun (WGS) entry which is preliminary data.</text>
</comment>
<evidence type="ECO:0000313" key="2">
    <source>
        <dbReference type="Proteomes" id="UP001596143"/>
    </source>
</evidence>
<proteinExistence type="predicted"/>
<gene>
    <name evidence="1" type="ORF">ACFPTR_12555</name>
</gene>
<protein>
    <submittedName>
        <fullName evidence="1">Uncharacterized protein</fullName>
    </submittedName>
</protein>
<dbReference type="RefSeq" id="WP_270897325.1">
    <property type="nucleotide sequence ID" value="NZ_JBHSPF010000067.1"/>
</dbReference>
<reference evidence="2" key="1">
    <citation type="journal article" date="2019" name="Int. J. Syst. Evol. Microbiol.">
        <title>The Global Catalogue of Microorganisms (GCM) 10K type strain sequencing project: providing services to taxonomists for standard genome sequencing and annotation.</title>
        <authorList>
            <consortium name="The Broad Institute Genomics Platform"/>
            <consortium name="The Broad Institute Genome Sequencing Center for Infectious Disease"/>
            <person name="Wu L."/>
            <person name="Ma J."/>
        </authorList>
    </citation>
    <scope>NUCLEOTIDE SEQUENCE [LARGE SCALE GENOMIC DNA]</scope>
    <source>
        <strain evidence="2">CGMCC 1.15790</strain>
    </source>
</reference>
<sequence length="61" mass="7470">MMQWTVQELLEKKGIHVKEEHIPILEQRWEQMRQVRRKMRKGPFNDYDISLRNIPGGDHIE</sequence>
<organism evidence="1 2">
    <name type="scientific">Aliibacillus thermotolerans</name>
    <dbReference type="NCBI Taxonomy" id="1834418"/>
    <lineage>
        <taxon>Bacteria</taxon>
        <taxon>Bacillati</taxon>
        <taxon>Bacillota</taxon>
        <taxon>Bacilli</taxon>
        <taxon>Bacillales</taxon>
        <taxon>Bacillaceae</taxon>
        <taxon>Aliibacillus</taxon>
    </lineage>
</organism>